<accession>A0A177API2</accession>
<sequence length="68" mass="8162">MDIDFDEYSRFDENLTTRNNQLSEEDIINETIESHPSNNYLKKSLLKKPHLSQKIKECFNIIEKDFIK</sequence>
<reference evidence="1 2" key="1">
    <citation type="submission" date="2016-04" db="EMBL/GenBank/DDBJ databases">
        <title>The genome of Intoshia linei affirms orthonectids as highly simplified spiralians.</title>
        <authorList>
            <person name="Mikhailov K.V."/>
            <person name="Slusarev G.S."/>
            <person name="Nikitin M.A."/>
            <person name="Logacheva M.D."/>
            <person name="Penin A."/>
            <person name="Aleoshin V."/>
            <person name="Panchin Y.V."/>
        </authorList>
    </citation>
    <scope>NUCLEOTIDE SEQUENCE [LARGE SCALE GENOMIC DNA]</scope>
    <source>
        <strain evidence="1">Intl2013</strain>
        <tissue evidence="1">Whole animal</tissue>
    </source>
</reference>
<keyword evidence="2" id="KW-1185">Reference proteome</keyword>
<organism evidence="1 2">
    <name type="scientific">Intoshia linei</name>
    <dbReference type="NCBI Taxonomy" id="1819745"/>
    <lineage>
        <taxon>Eukaryota</taxon>
        <taxon>Metazoa</taxon>
        <taxon>Spiralia</taxon>
        <taxon>Lophotrochozoa</taxon>
        <taxon>Mesozoa</taxon>
        <taxon>Orthonectida</taxon>
        <taxon>Rhopaluridae</taxon>
        <taxon>Intoshia</taxon>
    </lineage>
</organism>
<name>A0A177API2_9BILA</name>
<proteinExistence type="predicted"/>
<dbReference type="AlphaFoldDB" id="A0A177API2"/>
<protein>
    <submittedName>
        <fullName evidence="1">Uncharacterized protein</fullName>
    </submittedName>
</protein>
<comment type="caution">
    <text evidence="1">The sequence shown here is derived from an EMBL/GenBank/DDBJ whole genome shotgun (WGS) entry which is preliminary data.</text>
</comment>
<evidence type="ECO:0000313" key="2">
    <source>
        <dbReference type="Proteomes" id="UP000078046"/>
    </source>
</evidence>
<dbReference type="Proteomes" id="UP000078046">
    <property type="component" value="Unassembled WGS sequence"/>
</dbReference>
<dbReference type="EMBL" id="LWCA01002376">
    <property type="protein sequence ID" value="OAF63908.1"/>
    <property type="molecule type" value="Genomic_DNA"/>
</dbReference>
<gene>
    <name evidence="1" type="ORF">A3Q56_08390</name>
</gene>
<evidence type="ECO:0000313" key="1">
    <source>
        <dbReference type="EMBL" id="OAF63908.1"/>
    </source>
</evidence>